<evidence type="ECO:0000313" key="6">
    <source>
        <dbReference type="EMBL" id="ODN71911.1"/>
    </source>
</evidence>
<dbReference type="PATRIC" id="fig|1439726.3.peg.779"/>
<feature type="region of interest" description="Disordered" evidence="4">
    <location>
        <begin position="219"/>
        <end position="240"/>
    </location>
</feature>
<evidence type="ECO:0000259" key="5">
    <source>
        <dbReference type="PROSITE" id="PS50893"/>
    </source>
</evidence>
<dbReference type="GO" id="GO:0042626">
    <property type="term" value="F:ATPase-coupled transmembrane transporter activity"/>
    <property type="evidence" value="ECO:0007669"/>
    <property type="project" value="TreeGrafter"/>
</dbReference>
<dbReference type="InterPro" id="IPR003593">
    <property type="entry name" value="AAA+_ATPase"/>
</dbReference>
<dbReference type="Proteomes" id="UP000094622">
    <property type="component" value="Unassembled WGS sequence"/>
</dbReference>
<dbReference type="SMART" id="SM00382">
    <property type="entry name" value="AAA"/>
    <property type="match status" value="1"/>
</dbReference>
<dbReference type="PROSITE" id="PS50893">
    <property type="entry name" value="ABC_TRANSPORTER_2"/>
    <property type="match status" value="1"/>
</dbReference>
<reference evidence="6 7" key="1">
    <citation type="submission" date="2016-07" db="EMBL/GenBank/DDBJ databases">
        <title>Draft Genome Sequence of Methylobrevis pamukkalensis PK2.</title>
        <authorList>
            <person name="Vasilenko O.V."/>
            <person name="Doronina N.V."/>
            <person name="Shmareva M.N."/>
            <person name="Tarlachkov S.V."/>
            <person name="Mustakhimov I."/>
            <person name="Trotsenko Y.A."/>
        </authorList>
    </citation>
    <scope>NUCLEOTIDE SEQUENCE [LARGE SCALE GENOMIC DNA]</scope>
    <source>
        <strain evidence="6 7">PK2</strain>
    </source>
</reference>
<dbReference type="InterPro" id="IPR027417">
    <property type="entry name" value="P-loop_NTPase"/>
</dbReference>
<keyword evidence="7" id="KW-1185">Reference proteome</keyword>
<feature type="domain" description="ABC transporter" evidence="5">
    <location>
        <begin position="13"/>
        <end position="237"/>
    </location>
</feature>
<dbReference type="GO" id="GO:0016887">
    <property type="term" value="F:ATP hydrolysis activity"/>
    <property type="evidence" value="ECO:0007669"/>
    <property type="project" value="InterPro"/>
</dbReference>
<name>A0A1E3H8U1_9HYPH</name>
<dbReference type="EMBL" id="MCRJ01000011">
    <property type="protein sequence ID" value="ODN71911.1"/>
    <property type="molecule type" value="Genomic_DNA"/>
</dbReference>
<dbReference type="SUPFAM" id="SSF52540">
    <property type="entry name" value="P-loop containing nucleoside triphosphate hydrolases"/>
    <property type="match status" value="1"/>
</dbReference>
<accession>A0A1E3H8U1</accession>
<evidence type="ECO:0000256" key="3">
    <source>
        <dbReference type="ARBA" id="ARBA00022840"/>
    </source>
</evidence>
<dbReference type="AlphaFoldDB" id="A0A1E3H8U1"/>
<evidence type="ECO:0000256" key="4">
    <source>
        <dbReference type="SAM" id="MobiDB-lite"/>
    </source>
</evidence>
<protein>
    <submittedName>
        <fullName evidence="6">Putative ABC transporter ATP-binding protein</fullName>
    </submittedName>
</protein>
<dbReference type="InterPro" id="IPR017871">
    <property type="entry name" value="ABC_transporter-like_CS"/>
</dbReference>
<sequence length="240" mass="24140">MPPPTVLRRARDIVFSNVGFSFAAGRPPVLDNVDAMVPAGRRVALIGPSGAGKSTLLGLAAGLVVPDAGRVLIGGAPLAGPGLAADGARIGLLSQDTRLFAGTIAENLRLGRPEATDIDLMEALDLAGFLPVLDKLGHGLESRLGEGGRGLSGGEQRRLALARLVVAAPDVWLLDEPTEGLDAATAAGVAAGLARATEGATTLIVTHLAREAGLATRSGEWTHAAGSPSAAGVAARPAPR</sequence>
<dbReference type="PROSITE" id="PS00211">
    <property type="entry name" value="ABC_TRANSPORTER_1"/>
    <property type="match status" value="1"/>
</dbReference>
<gene>
    <name evidence="6" type="ORF">A6302_00743</name>
</gene>
<dbReference type="InterPro" id="IPR039421">
    <property type="entry name" value="Type_1_exporter"/>
</dbReference>
<evidence type="ECO:0000256" key="1">
    <source>
        <dbReference type="ARBA" id="ARBA00005417"/>
    </source>
</evidence>
<keyword evidence="2" id="KW-0547">Nucleotide-binding</keyword>
<dbReference type="InterPro" id="IPR003439">
    <property type="entry name" value="ABC_transporter-like_ATP-bd"/>
</dbReference>
<evidence type="ECO:0000313" key="7">
    <source>
        <dbReference type="Proteomes" id="UP000094622"/>
    </source>
</evidence>
<comment type="caution">
    <text evidence="6">The sequence shown here is derived from an EMBL/GenBank/DDBJ whole genome shotgun (WGS) entry which is preliminary data.</text>
</comment>
<dbReference type="PANTHER" id="PTHR24221">
    <property type="entry name" value="ATP-BINDING CASSETTE SUB-FAMILY B"/>
    <property type="match status" value="1"/>
</dbReference>
<proteinExistence type="inferred from homology"/>
<dbReference type="Pfam" id="PF00005">
    <property type="entry name" value="ABC_tran"/>
    <property type="match status" value="1"/>
</dbReference>
<dbReference type="GO" id="GO:0005524">
    <property type="term" value="F:ATP binding"/>
    <property type="evidence" value="ECO:0007669"/>
    <property type="project" value="UniProtKB-KW"/>
</dbReference>
<organism evidence="6 7">
    <name type="scientific">Methylobrevis pamukkalensis</name>
    <dbReference type="NCBI Taxonomy" id="1439726"/>
    <lineage>
        <taxon>Bacteria</taxon>
        <taxon>Pseudomonadati</taxon>
        <taxon>Pseudomonadota</taxon>
        <taxon>Alphaproteobacteria</taxon>
        <taxon>Hyphomicrobiales</taxon>
        <taxon>Pleomorphomonadaceae</taxon>
        <taxon>Methylobrevis</taxon>
    </lineage>
</organism>
<comment type="similarity">
    <text evidence="1">Belongs to the ABC transporter superfamily.</text>
</comment>
<dbReference type="Gene3D" id="3.40.50.300">
    <property type="entry name" value="P-loop containing nucleotide triphosphate hydrolases"/>
    <property type="match status" value="1"/>
</dbReference>
<dbReference type="PANTHER" id="PTHR24221:SF654">
    <property type="entry name" value="ATP-BINDING CASSETTE SUB-FAMILY B MEMBER 6"/>
    <property type="match status" value="1"/>
</dbReference>
<feature type="compositionally biased region" description="Low complexity" evidence="4">
    <location>
        <begin position="224"/>
        <end position="240"/>
    </location>
</feature>
<keyword evidence="3 6" id="KW-0067">ATP-binding</keyword>
<evidence type="ECO:0000256" key="2">
    <source>
        <dbReference type="ARBA" id="ARBA00022741"/>
    </source>
</evidence>